<dbReference type="Proteomes" id="UP000619295">
    <property type="component" value="Unassembled WGS sequence"/>
</dbReference>
<proteinExistence type="predicted"/>
<gene>
    <name evidence="2" type="ORF">IED13_16700</name>
</gene>
<dbReference type="EMBL" id="JACXWY010000010">
    <property type="protein sequence ID" value="MBD3847346.1"/>
    <property type="molecule type" value="Genomic_DNA"/>
</dbReference>
<reference evidence="2" key="1">
    <citation type="submission" date="2020-09" db="EMBL/GenBank/DDBJ databases">
        <title>Bosea spartocytisi sp. nov. a root nodule endophyte of Spartocytisus supranubius in the high mountain ecosystem fo the Teide National Park (Canary Islands, Spain).</title>
        <authorList>
            <person name="Pulido-Suarez L."/>
            <person name="Peix A."/>
            <person name="Igual J.M."/>
            <person name="Socas-Perez N."/>
            <person name="Velazquez E."/>
            <person name="Flores-Felix J.D."/>
            <person name="Leon-Barrios M."/>
        </authorList>
    </citation>
    <scope>NUCLEOTIDE SEQUENCE</scope>
    <source>
        <strain evidence="2">SSUT16</strain>
    </source>
</reference>
<protein>
    <recommendedName>
        <fullName evidence="4">PepSY domain-containing protein</fullName>
    </recommendedName>
</protein>
<comment type="caution">
    <text evidence="2">The sequence shown here is derived from an EMBL/GenBank/DDBJ whole genome shotgun (WGS) entry which is preliminary data.</text>
</comment>
<evidence type="ECO:0008006" key="4">
    <source>
        <dbReference type="Google" id="ProtNLM"/>
    </source>
</evidence>
<organism evidence="2 3">
    <name type="scientific">Bosea spartocytisi</name>
    <dbReference type="NCBI Taxonomy" id="2773451"/>
    <lineage>
        <taxon>Bacteria</taxon>
        <taxon>Pseudomonadati</taxon>
        <taxon>Pseudomonadota</taxon>
        <taxon>Alphaproteobacteria</taxon>
        <taxon>Hyphomicrobiales</taxon>
        <taxon>Boseaceae</taxon>
        <taxon>Bosea</taxon>
    </lineage>
</organism>
<evidence type="ECO:0000313" key="3">
    <source>
        <dbReference type="Proteomes" id="UP000619295"/>
    </source>
</evidence>
<evidence type="ECO:0000256" key="1">
    <source>
        <dbReference type="SAM" id="MobiDB-lite"/>
    </source>
</evidence>
<dbReference type="Gene3D" id="3.10.450.40">
    <property type="match status" value="1"/>
</dbReference>
<feature type="region of interest" description="Disordered" evidence="1">
    <location>
        <begin position="74"/>
        <end position="104"/>
    </location>
</feature>
<dbReference type="AlphaFoldDB" id="A0A927I199"/>
<accession>A0A927I199</accession>
<sequence>MDQTAALTANAKTTLAQGITTAKHQVGGNAAVASIEVHLDKEVYAIDAFKDGQIYAAIVDIQTGTIADTFETHDDEDEDDCGLRSSGVVRPTTSRSCLGRTSRK</sequence>
<dbReference type="RefSeq" id="WP_157732852.1">
    <property type="nucleotide sequence ID" value="NZ_JACXWY010000010.1"/>
</dbReference>
<keyword evidence="3" id="KW-1185">Reference proteome</keyword>
<evidence type="ECO:0000313" key="2">
    <source>
        <dbReference type="EMBL" id="MBD3847346.1"/>
    </source>
</evidence>
<name>A0A927I199_9HYPH</name>